<dbReference type="InterPro" id="IPR043636">
    <property type="entry name" value="L1_RRM_dom"/>
</dbReference>
<evidence type="ECO:0000313" key="5">
    <source>
        <dbReference type="Proteomes" id="UP000424527"/>
    </source>
</evidence>
<comment type="caution">
    <text evidence="4">The sequence shown here is derived from an EMBL/GenBank/DDBJ whole genome shotgun (WGS) entry which is preliminary data.</text>
</comment>
<feature type="region of interest" description="Disordered" evidence="2">
    <location>
        <begin position="1"/>
        <end position="37"/>
    </location>
</feature>
<feature type="domain" description="L1 transposable element RRM" evidence="3">
    <location>
        <begin position="133"/>
        <end position="224"/>
    </location>
</feature>
<proteinExistence type="predicted"/>
<dbReference type="FunFam" id="3.30.70.1820:FF:000004">
    <property type="entry name" value="Uncharacterized protein"/>
    <property type="match status" value="1"/>
</dbReference>
<dbReference type="PANTHER" id="PTHR11505">
    <property type="entry name" value="L1 TRANSPOSABLE ELEMENT-RELATED"/>
    <property type="match status" value="1"/>
</dbReference>
<name>A0A6G0HME1_LARCR</name>
<dbReference type="EMBL" id="REGW02000021">
    <property type="protein sequence ID" value="KAE8280202.1"/>
    <property type="molecule type" value="Genomic_DNA"/>
</dbReference>
<accession>A0A6G0HME1</accession>
<feature type="coiled-coil region" evidence="1">
    <location>
        <begin position="43"/>
        <end position="102"/>
    </location>
</feature>
<dbReference type="InterPro" id="IPR004244">
    <property type="entry name" value="Transposase_22"/>
</dbReference>
<evidence type="ECO:0000313" key="4">
    <source>
        <dbReference type="EMBL" id="KAE8280202.1"/>
    </source>
</evidence>
<organism evidence="4 5">
    <name type="scientific">Larimichthys crocea</name>
    <name type="common">Large yellow croaker</name>
    <name type="synonym">Pseudosciaena crocea</name>
    <dbReference type="NCBI Taxonomy" id="215358"/>
    <lineage>
        <taxon>Eukaryota</taxon>
        <taxon>Metazoa</taxon>
        <taxon>Chordata</taxon>
        <taxon>Craniata</taxon>
        <taxon>Vertebrata</taxon>
        <taxon>Euteleostomi</taxon>
        <taxon>Actinopterygii</taxon>
        <taxon>Neopterygii</taxon>
        <taxon>Teleostei</taxon>
        <taxon>Neoteleostei</taxon>
        <taxon>Acanthomorphata</taxon>
        <taxon>Eupercaria</taxon>
        <taxon>Sciaenidae</taxon>
        <taxon>Larimichthys</taxon>
    </lineage>
</organism>
<dbReference type="Pfam" id="PF02994">
    <property type="entry name" value="Transposase_22"/>
    <property type="match status" value="1"/>
</dbReference>
<keyword evidence="5" id="KW-1185">Reference proteome</keyword>
<dbReference type="Gene3D" id="3.30.70.1820">
    <property type="entry name" value="L1 transposable element, RRM domain"/>
    <property type="match status" value="1"/>
</dbReference>
<evidence type="ECO:0000256" key="1">
    <source>
        <dbReference type="SAM" id="Coils"/>
    </source>
</evidence>
<protein>
    <recommendedName>
        <fullName evidence="3">L1 transposable element RRM domain-containing protein</fullName>
    </recommendedName>
</protein>
<sequence>MTANRDKRNTAKLLKTLGGDAKGKKGPPSCLDEASEDEGAISMAEILQELRELRKENQEAFTDTKASLSRLETSVSDLKQRMEKLERRTEDAETRVGAVEDTGQRHERVLRHLVRREAALANICEDLQNRMRRNNLRIYQVAEGSEKNGMVEFVKQLINTTLQLPPEINIQIERAHRALGLKPAASAPPRSIIVRFLDYTVKEAVLRQAWAQKRVTFQGKVIYFDQDYSPEVQRKRARVRGVIKQLKDKGIQARCRFPAQLKISLDTGEKTFPTLIEAVPTLGELGITVQVSDREKMERELARETWRTQESGRRGKRDASLSDADLRFFLRE</sequence>
<dbReference type="Gene3D" id="1.20.1260.80">
    <property type="match status" value="1"/>
</dbReference>
<evidence type="ECO:0000259" key="3">
    <source>
        <dbReference type="Pfam" id="PF02994"/>
    </source>
</evidence>
<dbReference type="SUPFAM" id="SSF57997">
    <property type="entry name" value="Tropomyosin"/>
    <property type="match status" value="1"/>
</dbReference>
<keyword evidence="1" id="KW-0175">Coiled coil</keyword>
<gene>
    <name evidence="4" type="ORF">D5F01_LYC20752</name>
</gene>
<dbReference type="AlphaFoldDB" id="A0A6G0HME1"/>
<dbReference type="Proteomes" id="UP000424527">
    <property type="component" value="Unassembled WGS sequence"/>
</dbReference>
<reference evidence="4 5" key="1">
    <citation type="submission" date="2019-07" db="EMBL/GenBank/DDBJ databases">
        <title>Chromosome genome assembly for large yellow croaker.</title>
        <authorList>
            <person name="Xiao S."/>
        </authorList>
    </citation>
    <scope>NUCLEOTIDE SEQUENCE [LARGE SCALE GENOMIC DNA]</scope>
    <source>
        <strain evidence="4">JMULYC20181020</strain>
        <tissue evidence="4">Muscle</tissue>
    </source>
</reference>
<evidence type="ECO:0000256" key="2">
    <source>
        <dbReference type="SAM" id="MobiDB-lite"/>
    </source>
</evidence>